<gene>
    <name evidence="2" type="ORF">MRATA1EN1_LOCUS11445</name>
</gene>
<reference evidence="2" key="1">
    <citation type="submission" date="2023-04" db="EMBL/GenBank/DDBJ databases">
        <authorList>
            <consortium name="ELIXIR-Norway"/>
        </authorList>
    </citation>
    <scope>NUCLEOTIDE SEQUENCE [LARGE SCALE GENOMIC DNA]</scope>
</reference>
<dbReference type="EMBL" id="OX459957">
    <property type="protein sequence ID" value="CAI9162483.1"/>
    <property type="molecule type" value="Genomic_DNA"/>
</dbReference>
<feature type="region of interest" description="Disordered" evidence="1">
    <location>
        <begin position="1"/>
        <end position="53"/>
    </location>
</feature>
<feature type="region of interest" description="Disordered" evidence="1">
    <location>
        <begin position="218"/>
        <end position="249"/>
    </location>
</feature>
<organism evidence="2 3">
    <name type="scientific">Rangifer tarandus platyrhynchus</name>
    <name type="common">Svalbard reindeer</name>
    <dbReference type="NCBI Taxonomy" id="3082113"/>
    <lineage>
        <taxon>Eukaryota</taxon>
        <taxon>Metazoa</taxon>
        <taxon>Chordata</taxon>
        <taxon>Craniata</taxon>
        <taxon>Vertebrata</taxon>
        <taxon>Euteleostomi</taxon>
        <taxon>Mammalia</taxon>
        <taxon>Eutheria</taxon>
        <taxon>Laurasiatheria</taxon>
        <taxon>Artiodactyla</taxon>
        <taxon>Ruminantia</taxon>
        <taxon>Pecora</taxon>
        <taxon>Cervidae</taxon>
        <taxon>Odocoileinae</taxon>
        <taxon>Rangifer</taxon>
    </lineage>
</organism>
<accession>A0ABN8YPZ0</accession>
<name>A0ABN8YPZ0_RANTA</name>
<evidence type="ECO:0000313" key="2">
    <source>
        <dbReference type="EMBL" id="CAI9162483.1"/>
    </source>
</evidence>
<feature type="compositionally biased region" description="Basic and acidic residues" evidence="1">
    <location>
        <begin position="173"/>
        <end position="183"/>
    </location>
</feature>
<protein>
    <submittedName>
        <fullName evidence="2">Uncharacterized protein</fullName>
    </submittedName>
</protein>
<evidence type="ECO:0000256" key="1">
    <source>
        <dbReference type="SAM" id="MobiDB-lite"/>
    </source>
</evidence>
<evidence type="ECO:0000313" key="3">
    <source>
        <dbReference type="Proteomes" id="UP001176941"/>
    </source>
</evidence>
<proteinExistence type="predicted"/>
<sequence length="249" mass="27137">MAIAALPPLRPFFQPPRRNLGQGRRDQTQTLALLGRSRRPPGRGAGGFQDGADTLRTNPSHKFYFPFALEVLSGSGSTPARLARLPALPRQRYESVPGEGYFGTLRKRTRFQWQEVEDSEIEAGAKVGRCNNTTDISPSASTCLPEGSCHALAERIRKSGHFGAGNAGHHKKPAEEGDRRGVGKGEAPTSPEGAPASRNRRATDLRVKVLLLLLRYGKAPRNQVTAAPPRTQPGSEKATWKTLAKEPRF</sequence>
<dbReference type="Proteomes" id="UP001176941">
    <property type="component" value="Chromosome 21"/>
</dbReference>
<keyword evidence="3" id="KW-1185">Reference proteome</keyword>
<feature type="region of interest" description="Disordered" evidence="1">
    <location>
        <begin position="161"/>
        <end position="202"/>
    </location>
</feature>